<evidence type="ECO:0000256" key="8">
    <source>
        <dbReference type="SAM" id="MobiDB-lite"/>
    </source>
</evidence>
<dbReference type="InterPro" id="IPR001036">
    <property type="entry name" value="Acrflvin-R"/>
</dbReference>
<dbReference type="Proteomes" id="UP000185678">
    <property type="component" value="Unassembled WGS sequence"/>
</dbReference>
<dbReference type="FunFam" id="1.20.1640.10:FF:000001">
    <property type="entry name" value="Efflux pump membrane transporter"/>
    <property type="match status" value="1"/>
</dbReference>
<dbReference type="Gene3D" id="3.30.70.1430">
    <property type="entry name" value="Multidrug efflux transporter AcrB pore domain"/>
    <property type="match status" value="1"/>
</dbReference>
<dbReference type="EMBL" id="FTOA01000003">
    <property type="protein sequence ID" value="SIS67506.1"/>
    <property type="molecule type" value="Genomic_DNA"/>
</dbReference>
<dbReference type="SUPFAM" id="SSF82714">
    <property type="entry name" value="Multidrug efflux transporter AcrB TolC docking domain, DN and DC subdomains"/>
    <property type="match status" value="1"/>
</dbReference>
<dbReference type="PRINTS" id="PR00702">
    <property type="entry name" value="ACRIFLAVINRP"/>
</dbReference>
<reference evidence="10 11" key="1">
    <citation type="submission" date="2017-01" db="EMBL/GenBank/DDBJ databases">
        <authorList>
            <person name="Mah S.A."/>
            <person name="Swanson W.J."/>
            <person name="Moy G.W."/>
            <person name="Vacquier V.D."/>
        </authorList>
    </citation>
    <scope>NUCLEOTIDE SEQUENCE [LARGE SCALE GENOMIC DNA]</scope>
    <source>
        <strain evidence="10 11">DSM 11589</strain>
    </source>
</reference>
<keyword evidence="5 9" id="KW-0812">Transmembrane</keyword>
<dbReference type="AlphaFoldDB" id="A0A1N7L179"/>
<accession>A0A1N7L179</accession>
<evidence type="ECO:0000256" key="9">
    <source>
        <dbReference type="SAM" id="Phobius"/>
    </source>
</evidence>
<feature type="transmembrane region" description="Helical" evidence="9">
    <location>
        <begin position="340"/>
        <end position="359"/>
    </location>
</feature>
<evidence type="ECO:0000256" key="2">
    <source>
        <dbReference type="ARBA" id="ARBA00022448"/>
    </source>
</evidence>
<dbReference type="GO" id="GO:0005886">
    <property type="term" value="C:plasma membrane"/>
    <property type="evidence" value="ECO:0007669"/>
    <property type="project" value="UniProtKB-SubCell"/>
</dbReference>
<proteinExistence type="predicted"/>
<keyword evidence="4" id="KW-0997">Cell inner membrane</keyword>
<evidence type="ECO:0000256" key="4">
    <source>
        <dbReference type="ARBA" id="ARBA00022519"/>
    </source>
</evidence>
<dbReference type="PANTHER" id="PTHR32063">
    <property type="match status" value="1"/>
</dbReference>
<evidence type="ECO:0000256" key="5">
    <source>
        <dbReference type="ARBA" id="ARBA00022692"/>
    </source>
</evidence>
<evidence type="ECO:0000313" key="10">
    <source>
        <dbReference type="EMBL" id="SIS67506.1"/>
    </source>
</evidence>
<evidence type="ECO:0000256" key="3">
    <source>
        <dbReference type="ARBA" id="ARBA00022475"/>
    </source>
</evidence>
<dbReference type="Gene3D" id="1.20.1640.10">
    <property type="entry name" value="Multidrug efflux transporter AcrB transmembrane domain"/>
    <property type="match status" value="1"/>
</dbReference>
<sequence length="721" mass="77840">MSRFFIDRPIFAWVIAIVIMLAGALALMRLPVEQYPGIAPPTVGISASYPGASAEAVADSVTQVIEQKMKGIDNLRSMRSTSDSVGNVSIILTFEPEADPDIAQVQVQNKLQLAMPLLPQEVQQQGVSVSKANDNFFMVAALVSQDGRISDLDLADYMVSNLQDDISRLPGVGEVTVFGAQHAMRIWLNPDKLSSYALAVTDITAAITAQNADVSAGQLGGTPAVRGQQINASIKAQSRLKTPEQFGNILLKVKTDGSQVRLKDVARIEIGSESYDSVARYNGKPAVGIALKLATGANALKTAEVVRKRFADLTPFMPAGVEVTYPYDTTPFVKISIEEVIKTLAEAIVLVFCVMYLFLQNLRATLIPTIAVPVVLLGTFGVLAAAGFSVNTLTMFAMVLAIGLLVDDAIVVVENVERVMSEEGLPPKEATRKSMGQITGALIGIALVLSAVFVPMAFFSGSTGAIYRQFSLTLVAAMALSVVVALVLSQQTLFQRRNGVQQARLTRWPQMGQPHTIHRQPDNFQFRRAVGAVMPGKTGLHPRQPLFPQHLIAQRRHSQCHRRTGDAKARIVKGQFDIGTGKAAIGRRIIGHQFIHAPVELIEHMIKGGLQQDLLAGKMVQQSAFGNTCRVGNRLQGNIGKPLANHQIQRAFQQGQTDGFGVFFTGVGSAHVALAGRERPKDTGWSVSFKRQSTPLPQSCQKDSPWKTAHSGVVGLSRNTT</sequence>
<keyword evidence="11" id="KW-1185">Reference proteome</keyword>
<evidence type="ECO:0000256" key="6">
    <source>
        <dbReference type="ARBA" id="ARBA00022989"/>
    </source>
</evidence>
<evidence type="ECO:0000256" key="1">
    <source>
        <dbReference type="ARBA" id="ARBA00004429"/>
    </source>
</evidence>
<dbReference type="GO" id="GO:0042910">
    <property type="term" value="F:xenobiotic transmembrane transporter activity"/>
    <property type="evidence" value="ECO:0007669"/>
    <property type="project" value="TreeGrafter"/>
</dbReference>
<dbReference type="SUPFAM" id="SSF82693">
    <property type="entry name" value="Multidrug efflux transporter AcrB pore domain, PN1, PN2, PC1 and PC2 subdomains"/>
    <property type="match status" value="2"/>
</dbReference>
<evidence type="ECO:0000256" key="7">
    <source>
        <dbReference type="ARBA" id="ARBA00023136"/>
    </source>
</evidence>
<dbReference type="Pfam" id="PF00873">
    <property type="entry name" value="ACR_tran"/>
    <property type="match status" value="1"/>
</dbReference>
<dbReference type="FunFam" id="3.30.70.1430:FF:000001">
    <property type="entry name" value="Efflux pump membrane transporter"/>
    <property type="match status" value="1"/>
</dbReference>
<dbReference type="SUPFAM" id="SSF82866">
    <property type="entry name" value="Multidrug efflux transporter AcrB transmembrane domain"/>
    <property type="match status" value="1"/>
</dbReference>
<feature type="transmembrane region" description="Helical" evidence="9">
    <location>
        <begin position="470"/>
        <end position="488"/>
    </location>
</feature>
<feature type="region of interest" description="Disordered" evidence="8">
    <location>
        <begin position="682"/>
        <end position="721"/>
    </location>
</feature>
<dbReference type="FunFam" id="3.30.2090.10:FF:000001">
    <property type="entry name" value="Efflux pump membrane transporter"/>
    <property type="match status" value="1"/>
</dbReference>
<name>A0A1N7L179_9PROT</name>
<keyword evidence="6 9" id="KW-1133">Transmembrane helix</keyword>
<gene>
    <name evidence="10" type="ORF">SAMN05421779_10338</name>
</gene>
<feature type="compositionally biased region" description="Polar residues" evidence="8">
    <location>
        <begin position="685"/>
        <end position="702"/>
    </location>
</feature>
<keyword evidence="7 9" id="KW-0472">Membrane</keyword>
<organism evidence="10 11">
    <name type="scientific">Insolitispirillum peregrinum</name>
    <dbReference type="NCBI Taxonomy" id="80876"/>
    <lineage>
        <taxon>Bacteria</taxon>
        <taxon>Pseudomonadati</taxon>
        <taxon>Pseudomonadota</taxon>
        <taxon>Alphaproteobacteria</taxon>
        <taxon>Rhodospirillales</taxon>
        <taxon>Novispirillaceae</taxon>
        <taxon>Insolitispirillum</taxon>
    </lineage>
</organism>
<evidence type="ECO:0000313" key="11">
    <source>
        <dbReference type="Proteomes" id="UP000185678"/>
    </source>
</evidence>
<feature type="transmembrane region" description="Helical" evidence="9">
    <location>
        <begin position="366"/>
        <end position="388"/>
    </location>
</feature>
<protein>
    <submittedName>
        <fullName evidence="10">Hydrophobe/amphiphile efflux-1 (HAE1) family protein</fullName>
    </submittedName>
</protein>
<dbReference type="Gene3D" id="3.30.2090.10">
    <property type="entry name" value="Multidrug efflux transporter AcrB TolC docking domain, DN and DC subdomains"/>
    <property type="match status" value="1"/>
</dbReference>
<dbReference type="InterPro" id="IPR027463">
    <property type="entry name" value="AcrB_DN_DC_subdom"/>
</dbReference>
<dbReference type="Gene3D" id="3.30.70.1320">
    <property type="entry name" value="Multidrug efflux transporter AcrB pore domain like"/>
    <property type="match status" value="1"/>
</dbReference>
<comment type="subcellular location">
    <subcellularLocation>
        <location evidence="1">Cell inner membrane</location>
        <topology evidence="1">Multi-pass membrane protein</topology>
    </subcellularLocation>
</comment>
<feature type="transmembrane region" description="Helical" evidence="9">
    <location>
        <begin position="434"/>
        <end position="458"/>
    </location>
</feature>
<dbReference type="STRING" id="80876.SAMN05421779_10338"/>
<dbReference type="PANTHER" id="PTHR32063:SF13">
    <property type="entry name" value="MULTIDRUG EFFLUX PUMP SUBUNIT ACRB-RELATED"/>
    <property type="match status" value="1"/>
</dbReference>
<keyword evidence="2" id="KW-0813">Transport</keyword>
<keyword evidence="3" id="KW-1003">Cell membrane</keyword>